<accession>A0A015YDP3</accession>
<sequence>MKKNLLLVSLWGILSCFMLSSCNNENEESMSLPDSQAYITKMNVTNAANTRSTYNCNEVQNVSFEDFISGKSYDFNFLVYSDNTYGIDIDKDGTVDMTVTLKGNEITATSKNNESETVVVGQEDSERYTTYTLNALQTRVTYRHISWFSCVKRLTLNEDVAMGSGLASMFRKYAFGYVAGAAAVICLNDSNRWDVS</sequence>
<dbReference type="AlphaFoldDB" id="A0A015YDP3"/>
<evidence type="ECO:0000256" key="1">
    <source>
        <dbReference type="SAM" id="SignalP"/>
    </source>
</evidence>
<evidence type="ECO:0000313" key="2">
    <source>
        <dbReference type="EMBL" id="EXZ44565.1"/>
    </source>
</evidence>
<proteinExistence type="predicted"/>
<evidence type="ECO:0000313" key="3">
    <source>
        <dbReference type="Proteomes" id="UP000022272"/>
    </source>
</evidence>
<protein>
    <submittedName>
        <fullName evidence="2">Putative lipoprotein</fullName>
    </submittedName>
</protein>
<reference evidence="2 3" key="1">
    <citation type="submission" date="2014-02" db="EMBL/GenBank/DDBJ databases">
        <authorList>
            <person name="Sears C."/>
            <person name="Carroll K."/>
            <person name="Sack B.R."/>
            <person name="Qadri F."/>
            <person name="Myers L.L."/>
            <person name="Chung G.-T."/>
            <person name="Escheverria P."/>
            <person name="Fraser C.M."/>
            <person name="Sadzewicz L."/>
            <person name="Shefchek K.A."/>
            <person name="Tallon L."/>
            <person name="Das S.P."/>
            <person name="Daugherty S."/>
            <person name="Mongodin E.F."/>
        </authorList>
    </citation>
    <scope>NUCLEOTIDE SEQUENCE [LARGE SCALE GENOMIC DNA]</scope>
    <source>
        <strain evidence="2 3">2-F-2 #4</strain>
    </source>
</reference>
<feature type="signal peptide" evidence="1">
    <location>
        <begin position="1"/>
        <end position="20"/>
    </location>
</feature>
<comment type="caution">
    <text evidence="2">The sequence shown here is derived from an EMBL/GenBank/DDBJ whole genome shotgun (WGS) entry which is preliminary data.</text>
</comment>
<name>A0A015YDP3_BACFG</name>
<dbReference type="PATRIC" id="fig|1339280.3.peg.2110"/>
<dbReference type="RefSeq" id="WP_032570514.1">
    <property type="nucleotide sequence ID" value="NZ_JGDM01000056.1"/>
</dbReference>
<organism evidence="2 3">
    <name type="scientific">Bacteroides fragilis str. 2-F-2 #4</name>
    <dbReference type="NCBI Taxonomy" id="1339280"/>
    <lineage>
        <taxon>Bacteria</taxon>
        <taxon>Pseudomonadati</taxon>
        <taxon>Bacteroidota</taxon>
        <taxon>Bacteroidia</taxon>
        <taxon>Bacteroidales</taxon>
        <taxon>Bacteroidaceae</taxon>
        <taxon>Bacteroides</taxon>
    </lineage>
</organism>
<feature type="chain" id="PRO_5001479515" evidence="1">
    <location>
        <begin position="21"/>
        <end position="196"/>
    </location>
</feature>
<keyword evidence="2" id="KW-0449">Lipoprotein</keyword>
<dbReference type="EMBL" id="JGDM01000056">
    <property type="protein sequence ID" value="EXZ44565.1"/>
    <property type="molecule type" value="Genomic_DNA"/>
</dbReference>
<gene>
    <name evidence="2" type="ORF">M076_2200</name>
</gene>
<dbReference type="Proteomes" id="UP000022272">
    <property type="component" value="Unassembled WGS sequence"/>
</dbReference>
<keyword evidence="1" id="KW-0732">Signal</keyword>
<dbReference type="PROSITE" id="PS51257">
    <property type="entry name" value="PROKAR_LIPOPROTEIN"/>
    <property type="match status" value="1"/>
</dbReference>